<keyword evidence="2" id="KW-1185">Reference proteome</keyword>
<name>C0N8P0_9GAMM</name>
<organism evidence="1 2">
    <name type="scientific">Methylophaga thiooxydans DMS010</name>
    <dbReference type="NCBI Taxonomy" id="637616"/>
    <lineage>
        <taxon>Bacteria</taxon>
        <taxon>Pseudomonadati</taxon>
        <taxon>Pseudomonadota</taxon>
        <taxon>Gammaproteobacteria</taxon>
        <taxon>Thiotrichales</taxon>
        <taxon>Piscirickettsiaceae</taxon>
        <taxon>Methylophaga</taxon>
    </lineage>
</organism>
<accession>C0N8P0</accession>
<reference evidence="1 2" key="1">
    <citation type="journal article" date="2011" name="J. Bacteriol.">
        <title>Draft genome sequence of the chemolithoheterotrophic, halophilic methylotroph Methylophaga thiooxydans DMS010.</title>
        <authorList>
            <person name="Boden R."/>
            <person name="Ferriera S."/>
            <person name="Johnson J."/>
            <person name="Kelly D.P."/>
            <person name="Murrell J.C."/>
            <person name="Schafer H."/>
        </authorList>
    </citation>
    <scope>NUCLEOTIDE SEQUENCE [LARGE SCALE GENOMIC DNA]</scope>
    <source>
        <strain evidence="1 2">DMS010</strain>
    </source>
</reference>
<dbReference type="RefSeq" id="WP_008291939.1">
    <property type="nucleotide sequence ID" value="NZ_GG657904.1"/>
</dbReference>
<protein>
    <submittedName>
        <fullName evidence="1">Uncharacterized protein</fullName>
    </submittedName>
</protein>
<dbReference type="HOGENOM" id="CLU_3201968_0_0_6"/>
<dbReference type="AlphaFoldDB" id="C0N8P0"/>
<proteinExistence type="predicted"/>
<dbReference type="EMBL" id="GG657904">
    <property type="protein sequence ID" value="EEF78798.1"/>
    <property type="molecule type" value="Genomic_DNA"/>
</dbReference>
<sequence>MESLVYIGGRILEERKRLRLTQQDVADFVESQGSHKPNMKKVNVA</sequence>
<evidence type="ECO:0000313" key="2">
    <source>
        <dbReference type="Proteomes" id="UP000004679"/>
    </source>
</evidence>
<evidence type="ECO:0000313" key="1">
    <source>
        <dbReference type="EMBL" id="EEF78798.1"/>
    </source>
</evidence>
<gene>
    <name evidence="1" type="ORF">MDMS009_2542</name>
</gene>
<dbReference type="Proteomes" id="UP000004679">
    <property type="component" value="Unassembled WGS sequence"/>
</dbReference>